<dbReference type="InterPro" id="IPR034660">
    <property type="entry name" value="DinB/YfiT-like"/>
</dbReference>
<dbReference type="NCBIfam" id="NF009807">
    <property type="entry name" value="PRK13291.1"/>
    <property type="match status" value="1"/>
</dbReference>
<feature type="domain" description="DinB-like" evidence="1">
    <location>
        <begin position="32"/>
        <end position="168"/>
    </location>
</feature>
<keyword evidence="3" id="KW-1185">Reference proteome</keyword>
<name>A0A4S3ZUQ6_9FLAO</name>
<dbReference type="Proteomes" id="UP000307507">
    <property type="component" value="Unassembled WGS sequence"/>
</dbReference>
<gene>
    <name evidence="2" type="ORF">E6C50_12130</name>
</gene>
<dbReference type="EMBL" id="SSNZ01000005">
    <property type="protein sequence ID" value="THF49489.1"/>
    <property type="molecule type" value="Genomic_DNA"/>
</dbReference>
<accession>A0A4S3ZUQ6</accession>
<organism evidence="2 3">
    <name type="scientific">Flavobacterium supellecticarium</name>
    <dbReference type="NCBI Taxonomy" id="2565924"/>
    <lineage>
        <taxon>Bacteria</taxon>
        <taxon>Pseudomonadati</taxon>
        <taxon>Bacteroidota</taxon>
        <taxon>Flavobacteriia</taxon>
        <taxon>Flavobacteriales</taxon>
        <taxon>Flavobacteriaceae</taxon>
        <taxon>Flavobacterium</taxon>
    </lineage>
</organism>
<evidence type="ECO:0000313" key="2">
    <source>
        <dbReference type="EMBL" id="THF49489.1"/>
    </source>
</evidence>
<dbReference type="InterPro" id="IPR024775">
    <property type="entry name" value="DinB-like"/>
</dbReference>
<reference evidence="2 3" key="1">
    <citation type="submission" date="2019-04" db="EMBL/GenBank/DDBJ databases">
        <title>Flavobacterium sp. nov. isolated from construction timber.</title>
        <authorList>
            <person name="Lin S.-Y."/>
            <person name="Chang C.-T."/>
            <person name="Young C.-C."/>
        </authorList>
    </citation>
    <scope>NUCLEOTIDE SEQUENCE [LARGE SCALE GENOMIC DNA]</scope>
    <source>
        <strain evidence="2 3">CC-CTC003</strain>
    </source>
</reference>
<dbReference type="Pfam" id="PF12867">
    <property type="entry name" value="DinB_2"/>
    <property type="match status" value="1"/>
</dbReference>
<dbReference type="RefSeq" id="WP_136403496.1">
    <property type="nucleotide sequence ID" value="NZ_SSNZ01000005.1"/>
</dbReference>
<proteinExistence type="predicted"/>
<protein>
    <submittedName>
        <fullName evidence="2">Putative metal-dependent hydrolase</fullName>
    </submittedName>
</protein>
<dbReference type="Gene3D" id="1.20.120.450">
    <property type="entry name" value="dinb family like domain"/>
    <property type="match status" value="1"/>
</dbReference>
<comment type="caution">
    <text evidence="2">The sequence shown here is derived from an EMBL/GenBank/DDBJ whole genome shotgun (WGS) entry which is preliminary data.</text>
</comment>
<keyword evidence="2" id="KW-0378">Hydrolase</keyword>
<evidence type="ECO:0000259" key="1">
    <source>
        <dbReference type="Pfam" id="PF12867"/>
    </source>
</evidence>
<dbReference type="GO" id="GO:0016787">
    <property type="term" value="F:hydrolase activity"/>
    <property type="evidence" value="ECO:0007669"/>
    <property type="project" value="UniProtKB-KW"/>
</dbReference>
<sequence length="178" mass="21063">MELEQLKYPIGKFIVPTEIDKDHILEWKTTIRELPQDLEKLVKGLSQTELNWIYRPDGWSVKQVVHHLADSHMNSFTRFKLTLTENVPAIRPYEEQLWAATPDGKDNDISASLLMIKGIHSRWSYLLDHLSEQDMNLLYFHPQHQRLYSLKEAIGLYHWHSQHHLAHIRQALQHKGIF</sequence>
<dbReference type="AlphaFoldDB" id="A0A4S3ZUQ6"/>
<dbReference type="OrthoDB" id="9796039at2"/>
<evidence type="ECO:0000313" key="3">
    <source>
        <dbReference type="Proteomes" id="UP000307507"/>
    </source>
</evidence>
<dbReference type="SUPFAM" id="SSF109854">
    <property type="entry name" value="DinB/YfiT-like putative metalloenzymes"/>
    <property type="match status" value="1"/>
</dbReference>